<feature type="domain" description="Thioester reductase (TE)" evidence="6">
    <location>
        <begin position="34"/>
        <end position="302"/>
    </location>
</feature>
<accession>A0ABM1YC34</accession>
<name>A0ABM1YC34_AEDAL</name>
<dbReference type="Proteomes" id="UP000069940">
    <property type="component" value="Unassembled WGS sequence"/>
</dbReference>
<protein>
    <recommendedName>
        <fullName evidence="4">Fatty acyl-CoA reductase</fullName>
        <ecNumber evidence="4">1.2.1.84</ecNumber>
    </recommendedName>
</protein>
<dbReference type="Pfam" id="PF07993">
    <property type="entry name" value="NAD_binding_4"/>
    <property type="match status" value="1"/>
</dbReference>
<dbReference type="CDD" id="cd05236">
    <property type="entry name" value="FAR-N_SDR_e"/>
    <property type="match status" value="1"/>
</dbReference>
<proteinExistence type="inferred from homology"/>
<evidence type="ECO:0000256" key="1">
    <source>
        <dbReference type="ARBA" id="ARBA00005928"/>
    </source>
</evidence>
<comment type="similarity">
    <text evidence="1 4">Belongs to the fatty acyl-CoA reductase family.</text>
</comment>
<keyword evidence="8" id="KW-1185">Reference proteome</keyword>
<dbReference type="InterPro" id="IPR036291">
    <property type="entry name" value="NAD(P)-bd_dom_sf"/>
</dbReference>
<evidence type="ECO:0000256" key="2">
    <source>
        <dbReference type="ARBA" id="ARBA00022516"/>
    </source>
</evidence>
<reference evidence="7" key="2">
    <citation type="submission" date="2025-05" db="UniProtKB">
        <authorList>
            <consortium name="EnsemblMetazoa"/>
        </authorList>
    </citation>
    <scope>IDENTIFICATION</scope>
    <source>
        <strain evidence="7">Foshan</strain>
    </source>
</reference>
<evidence type="ECO:0000313" key="7">
    <source>
        <dbReference type="EnsemblMetazoa" id="AALFPA23_007764.P10395"/>
    </source>
</evidence>
<dbReference type="EnsemblMetazoa" id="AALFPA23_007764.R10395">
    <property type="protein sequence ID" value="AALFPA23_007764.P10395"/>
    <property type="gene ID" value="AALFPA23_007764"/>
</dbReference>
<feature type="transmembrane region" description="Helical" evidence="4">
    <location>
        <begin position="371"/>
        <end position="394"/>
    </location>
</feature>
<dbReference type="InterPro" id="IPR013120">
    <property type="entry name" value="FAR_NAD-bd"/>
</dbReference>
<dbReference type="PANTHER" id="PTHR11011:SF24">
    <property type="entry name" value="FATTY ACYL-COA REDUCTASE"/>
    <property type="match status" value="1"/>
</dbReference>
<keyword evidence="4" id="KW-0560">Oxidoreductase</keyword>
<keyword evidence="4" id="KW-0812">Transmembrane</keyword>
<comment type="function">
    <text evidence="4">Catalyzes the reduction of fatty acyl-CoA to fatty alcohols.</text>
</comment>
<dbReference type="InterPro" id="IPR026055">
    <property type="entry name" value="FAR"/>
</dbReference>
<dbReference type="EC" id="1.2.1.84" evidence="4"/>
<keyword evidence="4" id="KW-0472">Membrane</keyword>
<dbReference type="GeneID" id="109412775"/>
<dbReference type="SUPFAM" id="SSF51735">
    <property type="entry name" value="NAD(P)-binding Rossmann-fold domains"/>
    <property type="match status" value="1"/>
</dbReference>
<dbReference type="Pfam" id="PF03015">
    <property type="entry name" value="Sterile"/>
    <property type="match status" value="1"/>
</dbReference>
<organism evidence="7 8">
    <name type="scientific">Aedes albopictus</name>
    <name type="common">Asian tiger mosquito</name>
    <name type="synonym">Stegomyia albopicta</name>
    <dbReference type="NCBI Taxonomy" id="7160"/>
    <lineage>
        <taxon>Eukaryota</taxon>
        <taxon>Metazoa</taxon>
        <taxon>Ecdysozoa</taxon>
        <taxon>Arthropoda</taxon>
        <taxon>Hexapoda</taxon>
        <taxon>Insecta</taxon>
        <taxon>Pterygota</taxon>
        <taxon>Neoptera</taxon>
        <taxon>Endopterygota</taxon>
        <taxon>Diptera</taxon>
        <taxon>Nematocera</taxon>
        <taxon>Culicoidea</taxon>
        <taxon>Culicidae</taxon>
        <taxon>Culicinae</taxon>
        <taxon>Aedini</taxon>
        <taxon>Aedes</taxon>
        <taxon>Stegomyia</taxon>
    </lineage>
</organism>
<dbReference type="Gene3D" id="3.40.50.720">
    <property type="entry name" value="NAD(P)-binding Rossmann-like Domain"/>
    <property type="match status" value="1"/>
</dbReference>
<keyword evidence="2 4" id="KW-0444">Lipid biosynthesis</keyword>
<comment type="catalytic activity">
    <reaction evidence="4">
        <text>a long-chain fatty acyl-CoA + 2 NADPH + 2 H(+) = a long-chain primary fatty alcohol + 2 NADP(+) + CoA</text>
        <dbReference type="Rhea" id="RHEA:52716"/>
        <dbReference type="ChEBI" id="CHEBI:15378"/>
        <dbReference type="ChEBI" id="CHEBI:57287"/>
        <dbReference type="ChEBI" id="CHEBI:57783"/>
        <dbReference type="ChEBI" id="CHEBI:58349"/>
        <dbReference type="ChEBI" id="CHEBI:77396"/>
        <dbReference type="ChEBI" id="CHEBI:83139"/>
        <dbReference type="EC" id="1.2.1.84"/>
    </reaction>
</comment>
<feature type="transmembrane region" description="Helical" evidence="4">
    <location>
        <begin position="487"/>
        <end position="505"/>
    </location>
</feature>
<evidence type="ECO:0000256" key="4">
    <source>
        <dbReference type="RuleBase" id="RU363097"/>
    </source>
</evidence>
<keyword evidence="4" id="KW-0521">NADP</keyword>
<evidence type="ECO:0000313" key="8">
    <source>
        <dbReference type="Proteomes" id="UP000069940"/>
    </source>
</evidence>
<reference evidence="8" key="1">
    <citation type="journal article" date="2015" name="Proc. Natl. Acad. Sci. U.S.A.">
        <title>Genome sequence of the Asian Tiger mosquito, Aedes albopictus, reveals insights into its biology, genetics, and evolution.</title>
        <authorList>
            <person name="Chen X.G."/>
            <person name="Jiang X."/>
            <person name="Gu J."/>
            <person name="Xu M."/>
            <person name="Wu Y."/>
            <person name="Deng Y."/>
            <person name="Zhang C."/>
            <person name="Bonizzoni M."/>
            <person name="Dermauw W."/>
            <person name="Vontas J."/>
            <person name="Armbruster P."/>
            <person name="Huang X."/>
            <person name="Yang Y."/>
            <person name="Zhang H."/>
            <person name="He W."/>
            <person name="Peng H."/>
            <person name="Liu Y."/>
            <person name="Wu K."/>
            <person name="Chen J."/>
            <person name="Lirakis M."/>
            <person name="Topalis P."/>
            <person name="Van Leeuwen T."/>
            <person name="Hall A.B."/>
            <person name="Jiang X."/>
            <person name="Thorpe C."/>
            <person name="Mueller R.L."/>
            <person name="Sun C."/>
            <person name="Waterhouse R.M."/>
            <person name="Yan G."/>
            <person name="Tu Z.J."/>
            <person name="Fang X."/>
            <person name="James A.A."/>
        </authorList>
    </citation>
    <scope>NUCLEOTIDE SEQUENCE [LARGE SCALE GENOMIC DNA]</scope>
    <source>
        <strain evidence="8">Foshan</strain>
    </source>
</reference>
<dbReference type="CDD" id="cd09071">
    <property type="entry name" value="FAR_C"/>
    <property type="match status" value="1"/>
</dbReference>
<keyword evidence="4" id="KW-1133">Transmembrane helix</keyword>
<feature type="domain" description="Fatty acyl-CoA reductase C-terminal" evidence="5">
    <location>
        <begin position="379"/>
        <end position="470"/>
    </location>
</feature>
<evidence type="ECO:0000259" key="6">
    <source>
        <dbReference type="Pfam" id="PF07993"/>
    </source>
</evidence>
<dbReference type="InterPro" id="IPR033640">
    <property type="entry name" value="FAR_C"/>
</dbReference>
<dbReference type="PANTHER" id="PTHR11011">
    <property type="entry name" value="MALE STERILITY PROTEIN 2-RELATED"/>
    <property type="match status" value="1"/>
</dbReference>
<keyword evidence="3 4" id="KW-0443">Lipid metabolism</keyword>
<dbReference type="RefSeq" id="XP_029721120.2">
    <property type="nucleotide sequence ID" value="XM_029865260.2"/>
</dbReference>
<evidence type="ECO:0000256" key="3">
    <source>
        <dbReference type="ARBA" id="ARBA00023098"/>
    </source>
</evidence>
<sequence>MSAARKKMKNNSDGNSSGGYVSVPEFYTGADVFLTGGTGFMGKVLIEKLLRSCPDVGRVFVLMRCKQGKTPETRVRDLTDNPLFETLKMKSPEALAKLVPIFGDCMQLRLGMSDEDLDQLQNVSVVFHLAASVRFNDPLKDAILTNVLSTREIFEICKGLPLLKAVVHVSTAYSNPEQINVEERLYPPKADWRKMLDCALQFDHQVLNILTDKVTNSAPNTYTFTKGLAEQICIDYQDQLPLVIFRPSVVVNTIDEPLVGWIDNLNGPSGMLLGAGTGIVRTDLLPIENRVNTIPADISIKALLLAAWQRGTKEQTLREDFLPVYNSAAEYEHSWQYKKMLDCGKANMTKLSFTRLLWVPGGSATTWRIKYYVMVLLTHILPALLVDALCVLTGKKPFLMKIQRKVFLAQASLRYFVYNQWLFETKRFRSLRDELQGGDITTFSWHLSEEKVDQFYFDCWLGVRRYLLNDPDDTLPKAIKKMNRLILIDRILKAAFALLVVYLVWRSSIFHSLETQLVRHSR</sequence>
<evidence type="ECO:0000259" key="5">
    <source>
        <dbReference type="Pfam" id="PF03015"/>
    </source>
</evidence>